<evidence type="ECO:0000313" key="11">
    <source>
        <dbReference type="Proteomes" id="UP000632138"/>
    </source>
</evidence>
<reference evidence="10 11" key="1">
    <citation type="submission" date="2021-01" db="EMBL/GenBank/DDBJ databases">
        <title>Actinoplanes sp. nov. LDG1-06 isolated from lichen.</title>
        <authorList>
            <person name="Saeng-In P."/>
            <person name="Phongsopitanun W."/>
            <person name="Kanchanasin P."/>
            <person name="Yuki M."/>
            <person name="Kudo T."/>
            <person name="Ohkuma M."/>
            <person name="Tanasupawat S."/>
        </authorList>
    </citation>
    <scope>NUCLEOTIDE SEQUENCE [LARGE SCALE GENOMIC DNA]</scope>
    <source>
        <strain evidence="10 11">LDG1-06</strain>
    </source>
</reference>
<dbReference type="InterPro" id="IPR016061">
    <property type="entry name" value="Pro-tRNA_ligase_II_C"/>
</dbReference>
<comment type="function">
    <text evidence="8">Catalyzes the attachment of proline to tRNA(Pro) in a two-step reaction: proline is first activated by ATP to form Pro-AMP and then transferred to the acceptor end of tRNA(Pro).</text>
</comment>
<dbReference type="Gene3D" id="3.40.50.800">
    <property type="entry name" value="Anticodon-binding domain"/>
    <property type="match status" value="1"/>
</dbReference>
<evidence type="ECO:0000256" key="2">
    <source>
        <dbReference type="ARBA" id="ARBA00022598"/>
    </source>
</evidence>
<keyword evidence="1 8" id="KW-0963">Cytoplasm</keyword>
<evidence type="ECO:0000256" key="4">
    <source>
        <dbReference type="ARBA" id="ARBA00022840"/>
    </source>
</evidence>
<dbReference type="PROSITE" id="PS50862">
    <property type="entry name" value="AA_TRNA_LIGASE_II"/>
    <property type="match status" value="1"/>
</dbReference>
<evidence type="ECO:0000256" key="8">
    <source>
        <dbReference type="HAMAP-Rule" id="MF_01571"/>
    </source>
</evidence>
<evidence type="ECO:0000313" key="10">
    <source>
        <dbReference type="EMBL" id="MBM2617601.1"/>
    </source>
</evidence>
<dbReference type="InterPro" id="IPR002316">
    <property type="entry name" value="Pro-tRNA-ligase_IIa"/>
</dbReference>
<keyword evidence="6 8" id="KW-0030">Aminoacyl-tRNA synthetase</keyword>
<dbReference type="InterPro" id="IPR006195">
    <property type="entry name" value="aa-tRNA-synth_II"/>
</dbReference>
<dbReference type="CDD" id="cd00778">
    <property type="entry name" value="ProRS_core_arch_euk"/>
    <property type="match status" value="1"/>
</dbReference>
<dbReference type="Proteomes" id="UP000632138">
    <property type="component" value="Unassembled WGS sequence"/>
</dbReference>
<accession>A0ABS2AED7</accession>
<dbReference type="InterPro" id="IPR036621">
    <property type="entry name" value="Anticodon-bd_dom_sf"/>
</dbReference>
<dbReference type="InterPro" id="IPR004154">
    <property type="entry name" value="Anticodon-bd"/>
</dbReference>
<comment type="caution">
    <text evidence="10">The sequence shown here is derived from an EMBL/GenBank/DDBJ whole genome shotgun (WGS) entry which is preliminary data.</text>
</comment>
<organism evidence="10 11">
    <name type="scientific">Paractinoplanes ovalisporus</name>
    <dbReference type="NCBI Taxonomy" id="2810368"/>
    <lineage>
        <taxon>Bacteria</taxon>
        <taxon>Bacillati</taxon>
        <taxon>Actinomycetota</taxon>
        <taxon>Actinomycetes</taxon>
        <taxon>Micromonosporales</taxon>
        <taxon>Micromonosporaceae</taxon>
        <taxon>Paractinoplanes</taxon>
    </lineage>
</organism>
<dbReference type="InterPro" id="IPR045864">
    <property type="entry name" value="aa-tRNA-synth_II/BPL/LPL"/>
</dbReference>
<keyword evidence="3 8" id="KW-0547">Nucleotide-binding</keyword>
<dbReference type="Pfam" id="PF03129">
    <property type="entry name" value="HGTP_anticodon"/>
    <property type="match status" value="1"/>
</dbReference>
<dbReference type="SMART" id="SM00946">
    <property type="entry name" value="ProRS-C_1"/>
    <property type="match status" value="1"/>
</dbReference>
<dbReference type="Pfam" id="PF00587">
    <property type="entry name" value="tRNA-synt_2b"/>
    <property type="match status" value="1"/>
</dbReference>
<dbReference type="EC" id="6.1.1.15" evidence="8"/>
<comment type="domain">
    <text evidence="8">Consists of three domains: the N-terminal catalytic domain, the anticodon-binding domain and the C-terminal extension.</text>
</comment>
<comment type="similarity">
    <text evidence="8">Belongs to the class-II aminoacyl-tRNA synthetase family. ProS type 3 subfamily.</text>
</comment>
<dbReference type="PRINTS" id="PR01046">
    <property type="entry name" value="TRNASYNTHPRO"/>
</dbReference>
<dbReference type="InterPro" id="IPR004499">
    <property type="entry name" value="Pro-tRNA-ligase_IIa_arc-type"/>
</dbReference>
<evidence type="ECO:0000256" key="6">
    <source>
        <dbReference type="ARBA" id="ARBA00023146"/>
    </source>
</evidence>
<comment type="subunit">
    <text evidence="8">Homodimer.</text>
</comment>
<dbReference type="InterPro" id="IPR033721">
    <property type="entry name" value="ProRS_core_arch_euk"/>
</dbReference>
<dbReference type="PANTHER" id="PTHR43382">
    <property type="entry name" value="PROLYL-TRNA SYNTHETASE"/>
    <property type="match status" value="1"/>
</dbReference>
<feature type="domain" description="Aminoacyl-transfer RNA synthetases class-II family profile" evidence="9">
    <location>
        <begin position="32"/>
        <end position="281"/>
    </location>
</feature>
<dbReference type="GO" id="GO:0004827">
    <property type="term" value="F:proline-tRNA ligase activity"/>
    <property type="evidence" value="ECO:0007669"/>
    <property type="project" value="UniProtKB-EC"/>
</dbReference>
<sequence length="468" mass="51791">MARVLTPRAEDFPRWYQDLISKAQLADNGPVRGTMVIRPVGWAIWERMQADMDLRIKEEGVQNAYFPLFIPESYLRREADHVEGFSPELAVVTHAGGKQLAEPLVVRPTSETVIGEFMAKWVDSYRDLPLLLNQWANVVRWELRPRTFLRTTEFLWQEGHDAHATEELARQHARNIHRNVYQAFMEELLAIPVVPGRKTRGERFAGATNTMTVEAMMGDTKALQMGTSHELGQNFAKAFDITYSSKEGTVEHAWTTSWGTSTRMVGGLIMVHGDDNGLRLPPNLAPIQVQVMVVKAGEGVVEAASKLRDELKGAGVRVKLDDRADIPFGRRAVDAELQGIPIRIEVGPRDLANGSVTIARRIDGSKTPTPIGDVVGAVTSALKADQQRLYDDALAFREANTVEVKTLDEAIEAAQTGWARVPWSAVGEEGEKTANGKAVTVRCLTRPDGGMPDSDEEPGLVAYLARSY</sequence>
<dbReference type="Gene3D" id="3.30.930.10">
    <property type="entry name" value="Bira Bifunctional Protein, Domain 2"/>
    <property type="match status" value="1"/>
</dbReference>
<proteinExistence type="inferred from homology"/>
<comment type="catalytic activity">
    <reaction evidence="7 8">
        <text>tRNA(Pro) + L-proline + ATP = L-prolyl-tRNA(Pro) + AMP + diphosphate</text>
        <dbReference type="Rhea" id="RHEA:14305"/>
        <dbReference type="Rhea" id="RHEA-COMP:9700"/>
        <dbReference type="Rhea" id="RHEA-COMP:9702"/>
        <dbReference type="ChEBI" id="CHEBI:30616"/>
        <dbReference type="ChEBI" id="CHEBI:33019"/>
        <dbReference type="ChEBI" id="CHEBI:60039"/>
        <dbReference type="ChEBI" id="CHEBI:78442"/>
        <dbReference type="ChEBI" id="CHEBI:78532"/>
        <dbReference type="ChEBI" id="CHEBI:456215"/>
        <dbReference type="EC" id="6.1.1.15"/>
    </reaction>
</comment>
<comment type="subcellular location">
    <subcellularLocation>
        <location evidence="8">Cytoplasm</location>
    </subcellularLocation>
</comment>
<dbReference type="SUPFAM" id="SSF55681">
    <property type="entry name" value="Class II aaRS and biotin synthetases"/>
    <property type="match status" value="1"/>
</dbReference>
<evidence type="ECO:0000256" key="1">
    <source>
        <dbReference type="ARBA" id="ARBA00022490"/>
    </source>
</evidence>
<dbReference type="EMBL" id="JAENHP010000005">
    <property type="protein sequence ID" value="MBM2617601.1"/>
    <property type="molecule type" value="Genomic_DNA"/>
</dbReference>
<dbReference type="PANTHER" id="PTHR43382:SF3">
    <property type="entry name" value="PROLINE--TRNA LIGASE, CHLOROPLASTIC_MITOCHONDRIAL"/>
    <property type="match status" value="1"/>
</dbReference>
<gene>
    <name evidence="8" type="primary">proS</name>
    <name evidence="10" type="ORF">JIG36_18770</name>
</gene>
<dbReference type="RefSeq" id="WP_203377623.1">
    <property type="nucleotide sequence ID" value="NZ_JAENHP010000005.1"/>
</dbReference>
<dbReference type="NCBIfam" id="TIGR00408">
    <property type="entry name" value="proS_fam_I"/>
    <property type="match status" value="1"/>
</dbReference>
<evidence type="ECO:0000259" key="9">
    <source>
        <dbReference type="PROSITE" id="PS50862"/>
    </source>
</evidence>
<keyword evidence="5 8" id="KW-0648">Protein biosynthesis</keyword>
<keyword evidence="11" id="KW-1185">Reference proteome</keyword>
<keyword evidence="2 8" id="KW-0436">Ligase</keyword>
<evidence type="ECO:0000256" key="3">
    <source>
        <dbReference type="ARBA" id="ARBA00022741"/>
    </source>
</evidence>
<dbReference type="SUPFAM" id="SSF52954">
    <property type="entry name" value="Class II aaRS ABD-related"/>
    <property type="match status" value="1"/>
</dbReference>
<evidence type="ECO:0000256" key="7">
    <source>
        <dbReference type="ARBA" id="ARBA00047671"/>
    </source>
</evidence>
<name>A0ABS2AED7_9ACTN</name>
<keyword evidence="4 8" id="KW-0067">ATP-binding</keyword>
<evidence type="ECO:0000256" key="5">
    <source>
        <dbReference type="ARBA" id="ARBA00022917"/>
    </source>
</evidence>
<protein>
    <recommendedName>
        <fullName evidence="8">Proline--tRNA ligase</fullName>
        <ecNumber evidence="8">6.1.1.15</ecNumber>
    </recommendedName>
    <alternativeName>
        <fullName evidence="8">Prolyl-tRNA synthetase</fullName>
        <shortName evidence="8">ProRS</shortName>
    </alternativeName>
</protein>
<dbReference type="InterPro" id="IPR002314">
    <property type="entry name" value="aa-tRNA-synt_IIb"/>
</dbReference>
<dbReference type="HAMAP" id="MF_01571">
    <property type="entry name" value="Pro_tRNA_synth_type3"/>
    <property type="match status" value="1"/>
</dbReference>